<dbReference type="Proteomes" id="UP000797356">
    <property type="component" value="Chromosome 12"/>
</dbReference>
<evidence type="ECO:0000256" key="8">
    <source>
        <dbReference type="SAM" id="MobiDB-lite"/>
    </source>
</evidence>
<dbReference type="InterPro" id="IPR006702">
    <property type="entry name" value="CASP_dom"/>
</dbReference>
<evidence type="ECO:0000259" key="9">
    <source>
        <dbReference type="Pfam" id="PF04535"/>
    </source>
</evidence>
<feature type="region of interest" description="Disordered" evidence="8">
    <location>
        <begin position="1"/>
        <end position="24"/>
    </location>
</feature>
<evidence type="ECO:0000256" key="3">
    <source>
        <dbReference type="ARBA" id="ARBA00022475"/>
    </source>
</evidence>
<keyword evidence="4 7" id="KW-0812">Transmembrane</keyword>
<feature type="transmembrane region" description="Helical" evidence="7">
    <location>
        <begin position="35"/>
        <end position="55"/>
    </location>
</feature>
<organism evidence="10 11">
    <name type="scientific">Cocos nucifera</name>
    <name type="common">Coconut palm</name>
    <dbReference type="NCBI Taxonomy" id="13894"/>
    <lineage>
        <taxon>Eukaryota</taxon>
        <taxon>Viridiplantae</taxon>
        <taxon>Streptophyta</taxon>
        <taxon>Embryophyta</taxon>
        <taxon>Tracheophyta</taxon>
        <taxon>Spermatophyta</taxon>
        <taxon>Magnoliopsida</taxon>
        <taxon>Liliopsida</taxon>
        <taxon>Arecaceae</taxon>
        <taxon>Arecoideae</taxon>
        <taxon>Cocoseae</taxon>
        <taxon>Attaleinae</taxon>
        <taxon>Cocos</taxon>
    </lineage>
</organism>
<name>A0A8K0ISJ6_COCNU</name>
<keyword evidence="11" id="KW-1185">Reference proteome</keyword>
<keyword evidence="5 7" id="KW-1133">Transmembrane helix</keyword>
<reference evidence="10" key="2">
    <citation type="submission" date="2019-07" db="EMBL/GenBank/DDBJ databases">
        <authorList>
            <person name="Yang Y."/>
            <person name="Bocs S."/>
            <person name="Baudouin L."/>
        </authorList>
    </citation>
    <scope>NUCLEOTIDE SEQUENCE</scope>
    <source>
        <tissue evidence="10">Spear leaf of Hainan Tall coconut</tissue>
    </source>
</reference>
<evidence type="ECO:0000313" key="11">
    <source>
        <dbReference type="Proteomes" id="UP000797356"/>
    </source>
</evidence>
<dbReference type="AlphaFoldDB" id="A0A8K0ISJ6"/>
<evidence type="ECO:0000256" key="1">
    <source>
        <dbReference type="ARBA" id="ARBA00004651"/>
    </source>
</evidence>
<protein>
    <recommendedName>
        <fullName evidence="7">CASP-like protein</fullName>
    </recommendedName>
</protein>
<comment type="subunit">
    <text evidence="7">Homodimer and heterodimers.</text>
</comment>
<dbReference type="EMBL" id="CM017883">
    <property type="protein sequence ID" value="KAG1365187.1"/>
    <property type="molecule type" value="Genomic_DNA"/>
</dbReference>
<evidence type="ECO:0000313" key="10">
    <source>
        <dbReference type="EMBL" id="KAG1365187.1"/>
    </source>
</evidence>
<comment type="caution">
    <text evidence="7">Lacks conserved residue(s) required for the propagation of feature annotation.</text>
</comment>
<gene>
    <name evidence="10" type="ORF">COCNU_12G001870</name>
</gene>
<proteinExistence type="inferred from homology"/>
<dbReference type="GO" id="GO:0005886">
    <property type="term" value="C:plasma membrane"/>
    <property type="evidence" value="ECO:0007669"/>
    <property type="project" value="UniProtKB-SubCell"/>
</dbReference>
<evidence type="ECO:0000256" key="5">
    <source>
        <dbReference type="ARBA" id="ARBA00022989"/>
    </source>
</evidence>
<comment type="similarity">
    <text evidence="2 7">Belongs to the Casparian strip membrane proteins (CASP) family.</text>
</comment>
<feature type="domain" description="Casparian strip membrane protein" evidence="9">
    <location>
        <begin position="29"/>
        <end position="68"/>
    </location>
</feature>
<dbReference type="Pfam" id="PF04535">
    <property type="entry name" value="CASP_dom"/>
    <property type="match status" value="1"/>
</dbReference>
<keyword evidence="3 7" id="KW-1003">Cell membrane</keyword>
<comment type="subcellular location">
    <subcellularLocation>
        <location evidence="1 7">Cell membrane</location>
        <topology evidence="1 7">Multi-pass membrane protein</topology>
    </subcellularLocation>
</comment>
<evidence type="ECO:0000256" key="6">
    <source>
        <dbReference type="ARBA" id="ARBA00023136"/>
    </source>
</evidence>
<sequence>MESMVKPGLNGTQEARSQVKDDGAGMPRLMRIGDMVLRLVALATTLVAAIVIGTAKQTKMVNIQVTPTLPPLPVTAVAKTAYSSAFV</sequence>
<reference evidence="10" key="1">
    <citation type="journal article" date="2017" name="Gigascience">
        <title>The genome draft of coconut (Cocos nucifera).</title>
        <authorList>
            <person name="Xiao Y."/>
            <person name="Xu P."/>
            <person name="Fan H."/>
            <person name="Baudouin L."/>
            <person name="Xia W."/>
            <person name="Bocs S."/>
            <person name="Xu J."/>
            <person name="Li Q."/>
            <person name="Guo A."/>
            <person name="Zhou L."/>
            <person name="Li J."/>
            <person name="Wu Y."/>
            <person name="Ma Z."/>
            <person name="Armero A."/>
            <person name="Issali A.E."/>
            <person name="Liu N."/>
            <person name="Peng M."/>
            <person name="Yang Y."/>
        </authorList>
    </citation>
    <scope>NUCLEOTIDE SEQUENCE</scope>
    <source>
        <tissue evidence="10">Spear leaf of Hainan Tall coconut</tissue>
    </source>
</reference>
<evidence type="ECO:0000256" key="2">
    <source>
        <dbReference type="ARBA" id="ARBA00007651"/>
    </source>
</evidence>
<evidence type="ECO:0000256" key="4">
    <source>
        <dbReference type="ARBA" id="ARBA00022692"/>
    </source>
</evidence>
<keyword evidence="6 7" id="KW-0472">Membrane</keyword>
<accession>A0A8K0ISJ6</accession>
<evidence type="ECO:0000256" key="7">
    <source>
        <dbReference type="RuleBase" id="RU361233"/>
    </source>
</evidence>
<comment type="caution">
    <text evidence="10">The sequence shown here is derived from an EMBL/GenBank/DDBJ whole genome shotgun (WGS) entry which is preliminary data.</text>
</comment>